<dbReference type="Proteomes" id="UP001196413">
    <property type="component" value="Unassembled WGS sequence"/>
</dbReference>
<accession>A0AAD5WGN7</accession>
<gene>
    <name evidence="2" type="ORF">KIN20_030694</name>
</gene>
<feature type="compositionally biased region" description="Basic and acidic residues" evidence="1">
    <location>
        <begin position="64"/>
        <end position="74"/>
    </location>
</feature>
<feature type="compositionally biased region" description="Gly residues" evidence="1">
    <location>
        <begin position="80"/>
        <end position="93"/>
    </location>
</feature>
<proteinExistence type="predicted"/>
<reference evidence="2" key="1">
    <citation type="submission" date="2021-06" db="EMBL/GenBank/DDBJ databases">
        <title>Parelaphostrongylus tenuis whole genome reference sequence.</title>
        <authorList>
            <person name="Garwood T.J."/>
            <person name="Larsen P.A."/>
            <person name="Fountain-Jones N.M."/>
            <person name="Garbe J.R."/>
            <person name="Macchietto M.G."/>
            <person name="Kania S.A."/>
            <person name="Gerhold R.W."/>
            <person name="Richards J.E."/>
            <person name="Wolf T.M."/>
        </authorList>
    </citation>
    <scope>NUCLEOTIDE SEQUENCE</scope>
    <source>
        <strain evidence="2">MNPRO001-30</strain>
        <tissue evidence="2">Meninges</tissue>
    </source>
</reference>
<evidence type="ECO:0000313" key="2">
    <source>
        <dbReference type="EMBL" id="KAJ1369276.1"/>
    </source>
</evidence>
<feature type="region of interest" description="Disordered" evidence="1">
    <location>
        <begin position="64"/>
        <end position="93"/>
    </location>
</feature>
<protein>
    <submittedName>
        <fullName evidence="2">Uncharacterized protein</fullName>
    </submittedName>
</protein>
<keyword evidence="3" id="KW-1185">Reference proteome</keyword>
<evidence type="ECO:0000313" key="3">
    <source>
        <dbReference type="Proteomes" id="UP001196413"/>
    </source>
</evidence>
<evidence type="ECO:0000256" key="1">
    <source>
        <dbReference type="SAM" id="MobiDB-lite"/>
    </source>
</evidence>
<dbReference type="AlphaFoldDB" id="A0AAD5WGN7"/>
<dbReference type="EMBL" id="JAHQIW010006473">
    <property type="protein sequence ID" value="KAJ1369276.1"/>
    <property type="molecule type" value="Genomic_DNA"/>
</dbReference>
<comment type="caution">
    <text evidence="2">The sequence shown here is derived from an EMBL/GenBank/DDBJ whole genome shotgun (WGS) entry which is preliminary data.</text>
</comment>
<organism evidence="2 3">
    <name type="scientific">Parelaphostrongylus tenuis</name>
    <name type="common">Meningeal worm</name>
    <dbReference type="NCBI Taxonomy" id="148309"/>
    <lineage>
        <taxon>Eukaryota</taxon>
        <taxon>Metazoa</taxon>
        <taxon>Ecdysozoa</taxon>
        <taxon>Nematoda</taxon>
        <taxon>Chromadorea</taxon>
        <taxon>Rhabditida</taxon>
        <taxon>Rhabditina</taxon>
        <taxon>Rhabditomorpha</taxon>
        <taxon>Strongyloidea</taxon>
        <taxon>Metastrongylidae</taxon>
        <taxon>Parelaphostrongylus</taxon>
    </lineage>
</organism>
<sequence>MGLNWSAISITLHIATIVEHVIPFSGQITALLLLMQRSSIEFDVKEFFCFDGIAVLHRDDCSERLESDPKRATDDTNCGRCGGRRGGGGGGGL</sequence>
<name>A0AAD5WGN7_PARTN</name>